<dbReference type="AlphaFoldDB" id="A0A1Z5KM40"/>
<dbReference type="SUPFAM" id="SSF101690">
    <property type="entry name" value="PAZ domain"/>
    <property type="match status" value="1"/>
</dbReference>
<dbReference type="Pfam" id="PF02171">
    <property type="entry name" value="Piwi"/>
    <property type="match status" value="1"/>
</dbReference>
<dbReference type="PANTHER" id="PTHR22891">
    <property type="entry name" value="EUKARYOTIC TRANSLATION INITIATION FACTOR 2C"/>
    <property type="match status" value="1"/>
</dbReference>
<dbReference type="InterPro" id="IPR036397">
    <property type="entry name" value="RNaseH_sf"/>
</dbReference>
<dbReference type="Gene3D" id="3.30.420.10">
    <property type="entry name" value="Ribonuclease H-like superfamily/Ribonuclease H"/>
    <property type="match status" value="1"/>
</dbReference>
<evidence type="ECO:0000256" key="1">
    <source>
        <dbReference type="SAM" id="MobiDB-lite"/>
    </source>
</evidence>
<evidence type="ECO:0000313" key="4">
    <source>
        <dbReference type="Proteomes" id="UP000198406"/>
    </source>
</evidence>
<gene>
    <name evidence="3" type="ORF">FisN_9Lh322</name>
</gene>
<dbReference type="Pfam" id="PF02170">
    <property type="entry name" value="PAZ"/>
    <property type="match status" value="1"/>
</dbReference>
<dbReference type="SMART" id="SM00950">
    <property type="entry name" value="Piwi"/>
    <property type="match status" value="1"/>
</dbReference>
<feature type="compositionally biased region" description="Basic and acidic residues" evidence="1">
    <location>
        <begin position="49"/>
        <end position="60"/>
    </location>
</feature>
<feature type="region of interest" description="Disordered" evidence="1">
    <location>
        <begin position="1"/>
        <end position="83"/>
    </location>
</feature>
<dbReference type="Gene3D" id="2.170.260.10">
    <property type="entry name" value="paz domain"/>
    <property type="match status" value="1"/>
</dbReference>
<proteinExistence type="predicted"/>
<dbReference type="InterPro" id="IPR003165">
    <property type="entry name" value="Piwi"/>
</dbReference>
<feature type="compositionally biased region" description="Gly residues" evidence="1">
    <location>
        <begin position="7"/>
        <end position="24"/>
    </location>
</feature>
<dbReference type="OrthoDB" id="186607at2759"/>
<accession>A0A1Z5KM40</accession>
<keyword evidence="4" id="KW-1185">Reference proteome</keyword>
<dbReference type="SUPFAM" id="SSF53098">
    <property type="entry name" value="Ribonuclease H-like"/>
    <property type="match status" value="1"/>
</dbReference>
<dbReference type="InterPro" id="IPR003100">
    <property type="entry name" value="PAZ_dom"/>
</dbReference>
<feature type="domain" description="Piwi" evidence="2">
    <location>
        <begin position="813"/>
        <end position="1145"/>
    </location>
</feature>
<dbReference type="InterPro" id="IPR012337">
    <property type="entry name" value="RNaseH-like_sf"/>
</dbReference>
<evidence type="ECO:0000259" key="2">
    <source>
        <dbReference type="PROSITE" id="PS50822"/>
    </source>
</evidence>
<comment type="caution">
    <text evidence="3">The sequence shown here is derived from an EMBL/GenBank/DDBJ whole genome shotgun (WGS) entry which is preliminary data.</text>
</comment>
<protein>
    <recommendedName>
        <fullName evidence="2">Piwi domain-containing protein</fullName>
    </recommendedName>
</protein>
<dbReference type="EMBL" id="BDSP01000252">
    <property type="protein sequence ID" value="GAX27008.1"/>
    <property type="molecule type" value="Genomic_DNA"/>
</dbReference>
<dbReference type="PROSITE" id="PS50822">
    <property type="entry name" value="PIWI"/>
    <property type="match status" value="1"/>
</dbReference>
<name>A0A1Z5KM40_FISSO</name>
<dbReference type="InParanoid" id="A0A1Z5KM40"/>
<feature type="compositionally biased region" description="Basic and acidic residues" evidence="1">
    <location>
        <begin position="72"/>
        <end position="83"/>
    </location>
</feature>
<organism evidence="3 4">
    <name type="scientific">Fistulifera solaris</name>
    <name type="common">Oleaginous diatom</name>
    <dbReference type="NCBI Taxonomy" id="1519565"/>
    <lineage>
        <taxon>Eukaryota</taxon>
        <taxon>Sar</taxon>
        <taxon>Stramenopiles</taxon>
        <taxon>Ochrophyta</taxon>
        <taxon>Bacillariophyta</taxon>
        <taxon>Bacillariophyceae</taxon>
        <taxon>Bacillariophycidae</taxon>
        <taxon>Naviculales</taxon>
        <taxon>Naviculaceae</taxon>
        <taxon>Fistulifera</taxon>
    </lineage>
</organism>
<dbReference type="Proteomes" id="UP000198406">
    <property type="component" value="Unassembled WGS sequence"/>
</dbReference>
<dbReference type="GO" id="GO:0003723">
    <property type="term" value="F:RNA binding"/>
    <property type="evidence" value="ECO:0007669"/>
    <property type="project" value="InterPro"/>
</dbReference>
<reference evidence="3 4" key="1">
    <citation type="journal article" date="2015" name="Plant Cell">
        <title>Oil accumulation by the oleaginous diatom Fistulifera solaris as revealed by the genome and transcriptome.</title>
        <authorList>
            <person name="Tanaka T."/>
            <person name="Maeda Y."/>
            <person name="Veluchamy A."/>
            <person name="Tanaka M."/>
            <person name="Abida H."/>
            <person name="Marechal E."/>
            <person name="Bowler C."/>
            <person name="Muto M."/>
            <person name="Sunaga Y."/>
            <person name="Tanaka M."/>
            <person name="Yoshino T."/>
            <person name="Taniguchi T."/>
            <person name="Fukuda Y."/>
            <person name="Nemoto M."/>
            <person name="Matsumoto M."/>
            <person name="Wong P.S."/>
            <person name="Aburatani S."/>
            <person name="Fujibuchi W."/>
        </authorList>
    </citation>
    <scope>NUCLEOTIDE SEQUENCE [LARGE SCALE GENOMIC DNA]</scope>
    <source>
        <strain evidence="3 4">JPCC DA0580</strain>
    </source>
</reference>
<sequence>MSHYGGNNSGSGSSRGGGHAGFHGGHQEHYDGYGPGGGNHFQPGRGRGPGRENNRRRNDGDSGLGRGPNKRHQGDPEERRRWETNGIQVVTNLFPLVPVSSGRVELNIYQFDIEIDFFRKKKRVEAAPQPESEKEVPDDAQPATQPQPERRPKRQINERSSPLSRRILLECQKQIAADWFFLTDGANIAYSVQNIPEKYDVTKFDDKEGAGIVVEVRDGSEEECTYAKYAATKKYVVYFKPVGESFRIVFHNGRIDSSCQESLPKFFNFMNQVLNNACMKAGMISTRKNPERYYFPRGISANVLGGNFQRQNESHPLLGLSQSVSIAVNGSMQIQSDFALGWFEPDVEEKPLLDPVTKKLAGENISDLHRPITDPTVQDRVRNALKPLLFHTRYERGRDWEACETRFLRRKLEGKENLEDFIAKQISKKREHRFNVQLNRRLSNPDKAEGADIIFIPSNFTFSFLGEEMTVEQYYRARYDVNLLYPHMPLICIHSKRQDYMPAEFLYHAFTQKKNANHDDQKRIALALCDQHSGLRRVNFIETLNTNVHEPTLREMLEKLQIRKDSRLTVAAGVLQEPDINTGSGKQPHPYNGSWSCDTVETGGVLHTLAVIDLTRRNESNFHDVKSLLEKCRQERIDCLRFQRDDIDRLTVSLPSNFPPGARVDLSLARVMAKKVRETAYQFFLYGGYNRPFKTTVRCSGKLKECVVVPFKGLPVFYFEEDRYTHQVRGHPRNTAEQLYAKLCFSTSSEAENLLDPFKQFDEVSDRFDQLYMFYHVETGDIIREIQGLDPFMLAVDGLSINPDDGMIDCPSIVIVRLKDKDAMQYSLLKYALYEAGLQTQCFVNPTKHNGFGVLTKNLAIKINAKLASPMNKSNSWIVSGPASQWLRNNDTLVIGYAFAGAQGKSGKMVVAASSCVDDEGLRMRHANIVLPKASYLTPVAVDRLISSLYEQYVNDREKRPKHLIVYRCNGQDTELEGIKENELKTFETIFRAKSSCRNDDNPELPPVRNPVVTFLVAQTLSSPKLAPVQKLDRGNNVPSGTCVTDPRAISQIITGSDGSNESSTLKRAERNYDFILVPQQGLKGTSKPVYYRVLKLGISGSQQAIKDVTYSLSFRYATATKVPRLPAVLLYSQRIAGVILACLPELKDPFEGRAMFDGGNDYDYFRRFPNQDPDRGIADHMVFTDIEGPTPFHPHLLA</sequence>
<feature type="region of interest" description="Disordered" evidence="1">
    <location>
        <begin position="126"/>
        <end position="159"/>
    </location>
</feature>
<dbReference type="InterPro" id="IPR036085">
    <property type="entry name" value="PAZ_dom_sf"/>
</dbReference>
<evidence type="ECO:0000313" key="3">
    <source>
        <dbReference type="EMBL" id="GAX27008.1"/>
    </source>
</evidence>